<feature type="non-terminal residue" evidence="2">
    <location>
        <position position="1"/>
    </location>
</feature>
<evidence type="ECO:0000256" key="1">
    <source>
        <dbReference type="SAM" id="MobiDB-lite"/>
    </source>
</evidence>
<feature type="non-terminal residue" evidence="2">
    <location>
        <position position="263"/>
    </location>
</feature>
<feature type="region of interest" description="Disordered" evidence="1">
    <location>
        <begin position="240"/>
        <end position="263"/>
    </location>
</feature>
<dbReference type="Proteomes" id="UP001054857">
    <property type="component" value="Unassembled WGS sequence"/>
</dbReference>
<gene>
    <name evidence="2" type="ORF">Agub_g14391</name>
</gene>
<comment type="caution">
    <text evidence="2">The sequence shown here is derived from an EMBL/GenBank/DDBJ whole genome shotgun (WGS) entry which is preliminary data.</text>
</comment>
<feature type="compositionally biased region" description="Low complexity" evidence="1">
    <location>
        <begin position="133"/>
        <end position="144"/>
    </location>
</feature>
<protein>
    <submittedName>
        <fullName evidence="2">Uncharacterized protein</fullName>
    </submittedName>
</protein>
<name>A0AAD3HT50_9CHLO</name>
<keyword evidence="3" id="KW-1185">Reference proteome</keyword>
<reference evidence="2 3" key="1">
    <citation type="journal article" date="2021" name="Sci. Rep.">
        <title>Genome sequencing of the multicellular alga Astrephomene provides insights into convergent evolution of germ-soma differentiation.</title>
        <authorList>
            <person name="Yamashita S."/>
            <person name="Yamamoto K."/>
            <person name="Matsuzaki R."/>
            <person name="Suzuki S."/>
            <person name="Yamaguchi H."/>
            <person name="Hirooka S."/>
            <person name="Minakuchi Y."/>
            <person name="Miyagishima S."/>
            <person name="Kawachi M."/>
            <person name="Toyoda A."/>
            <person name="Nozaki H."/>
        </authorList>
    </citation>
    <scope>NUCLEOTIDE SEQUENCE [LARGE SCALE GENOMIC DNA]</scope>
    <source>
        <strain evidence="2 3">NIES-4017</strain>
    </source>
</reference>
<feature type="compositionally biased region" description="Basic residues" evidence="1">
    <location>
        <begin position="119"/>
        <end position="128"/>
    </location>
</feature>
<feature type="compositionally biased region" description="Low complexity" evidence="1">
    <location>
        <begin position="159"/>
        <end position="168"/>
    </location>
</feature>
<dbReference type="AlphaFoldDB" id="A0AAD3HT50"/>
<accession>A0AAD3HT50</accession>
<evidence type="ECO:0000313" key="2">
    <source>
        <dbReference type="EMBL" id="GFR51907.1"/>
    </source>
</evidence>
<feature type="compositionally biased region" description="Gly residues" evidence="1">
    <location>
        <begin position="247"/>
        <end position="263"/>
    </location>
</feature>
<proteinExistence type="predicted"/>
<organism evidence="2 3">
    <name type="scientific">Astrephomene gubernaculifera</name>
    <dbReference type="NCBI Taxonomy" id="47775"/>
    <lineage>
        <taxon>Eukaryota</taxon>
        <taxon>Viridiplantae</taxon>
        <taxon>Chlorophyta</taxon>
        <taxon>core chlorophytes</taxon>
        <taxon>Chlorophyceae</taxon>
        <taxon>CS clade</taxon>
        <taxon>Chlamydomonadales</taxon>
        <taxon>Astrephomenaceae</taxon>
        <taxon>Astrephomene</taxon>
    </lineage>
</organism>
<evidence type="ECO:0000313" key="3">
    <source>
        <dbReference type="Proteomes" id="UP001054857"/>
    </source>
</evidence>
<dbReference type="EMBL" id="BMAR01000055">
    <property type="protein sequence ID" value="GFR51907.1"/>
    <property type="molecule type" value="Genomic_DNA"/>
</dbReference>
<feature type="region of interest" description="Disordered" evidence="1">
    <location>
        <begin position="117"/>
        <end position="169"/>
    </location>
</feature>
<sequence length="263" mass="27677">QLLNAITSILQDAALTSSGATQAAAVIGGATAPLRCKRSLATASRSPPPVHDTAVPAALKPVALPTLLSSGTSGSGVLLGHSCRRALDARFLPASDLPAGQGPEQQLGLLQHPFTAQQLRHRQQKRRRRAEEQQQQQQHTQQAAPGPDPEKGVPHARTGQGQQQQGQQLEPHAGKMLHAGDGAGGLSARAGLEAQWMQQEQADADWVRERIRQRQSTTHRQMKDLKKAYSLDELREWLRNGVSSGSSSGGGGSSSSSGGGGSG</sequence>